<accession>A0A1I2RCR3</accession>
<dbReference type="SFLD" id="SFLDS00003">
    <property type="entry name" value="Haloacid_Dehalogenase"/>
    <property type="match status" value="1"/>
</dbReference>
<keyword evidence="2" id="KW-1185">Reference proteome</keyword>
<dbReference type="Gene3D" id="3.40.50.1000">
    <property type="entry name" value="HAD superfamily/HAD-like"/>
    <property type="match status" value="1"/>
</dbReference>
<dbReference type="CDD" id="cd07517">
    <property type="entry name" value="HAD_HPP"/>
    <property type="match status" value="1"/>
</dbReference>
<dbReference type="Proteomes" id="UP000198752">
    <property type="component" value="Unassembled WGS sequence"/>
</dbReference>
<dbReference type="PROSITE" id="PS01229">
    <property type="entry name" value="COF_2"/>
    <property type="match status" value="1"/>
</dbReference>
<dbReference type="RefSeq" id="WP_093671685.1">
    <property type="nucleotide sequence ID" value="NZ_FOOY01000009.1"/>
</dbReference>
<dbReference type="NCBIfam" id="TIGR00099">
    <property type="entry name" value="Cof-subfamily"/>
    <property type="match status" value="1"/>
</dbReference>
<dbReference type="GO" id="GO:0000287">
    <property type="term" value="F:magnesium ion binding"/>
    <property type="evidence" value="ECO:0007669"/>
    <property type="project" value="TreeGrafter"/>
</dbReference>
<organism evidence="1 2">
    <name type="scientific">Sporolactobacillus nakayamae</name>
    <dbReference type="NCBI Taxonomy" id="269670"/>
    <lineage>
        <taxon>Bacteria</taxon>
        <taxon>Bacillati</taxon>
        <taxon>Bacillota</taxon>
        <taxon>Bacilli</taxon>
        <taxon>Bacillales</taxon>
        <taxon>Sporolactobacillaceae</taxon>
        <taxon>Sporolactobacillus</taxon>
    </lineage>
</organism>
<dbReference type="Gene3D" id="3.30.1240.10">
    <property type="match status" value="1"/>
</dbReference>
<sequence length="262" mass="29437">MAKPKIVFFDIDDTLYDQNKLIPASTEEAIHRLQDKGVLTAIATGRSPFMFRNLRNHLGIHSFVSFNGSYVVYEDSTVYTNPLNDSTLHALVTRTRELGWSFAFVNDQLIKLDGQADEKAKESIESLKLPMPFPESDAHFIENHEVYQGLVFYGKHDDARFLQQSPFDEFRYVRWHDYGVDVIPNRGSKAEGIKQLLKKMGLTPDDACAFGDGNNDIEMLSYVGTGVAMGNAVDEAKKTADFVTTPVHQDGIYNGLKHIGLL</sequence>
<evidence type="ECO:0000313" key="2">
    <source>
        <dbReference type="Proteomes" id="UP000198752"/>
    </source>
</evidence>
<dbReference type="InterPro" id="IPR006379">
    <property type="entry name" value="HAD-SF_hydro_IIB"/>
</dbReference>
<dbReference type="SFLD" id="SFLDG01144">
    <property type="entry name" value="C2.B.4:_PGP_Like"/>
    <property type="match status" value="1"/>
</dbReference>
<dbReference type="SUPFAM" id="SSF56784">
    <property type="entry name" value="HAD-like"/>
    <property type="match status" value="1"/>
</dbReference>
<name>A0A1I2RCR3_9BACL</name>
<evidence type="ECO:0008006" key="3">
    <source>
        <dbReference type="Google" id="ProtNLM"/>
    </source>
</evidence>
<evidence type="ECO:0000313" key="1">
    <source>
        <dbReference type="EMBL" id="SFG38328.1"/>
    </source>
</evidence>
<proteinExistence type="predicted"/>
<dbReference type="GO" id="GO:0016791">
    <property type="term" value="F:phosphatase activity"/>
    <property type="evidence" value="ECO:0007669"/>
    <property type="project" value="UniProtKB-ARBA"/>
</dbReference>
<dbReference type="SFLD" id="SFLDG01140">
    <property type="entry name" value="C2.B:_Phosphomannomutase_and_P"/>
    <property type="match status" value="1"/>
</dbReference>
<dbReference type="InterPro" id="IPR036412">
    <property type="entry name" value="HAD-like_sf"/>
</dbReference>
<dbReference type="GO" id="GO:0005829">
    <property type="term" value="C:cytosol"/>
    <property type="evidence" value="ECO:0007669"/>
    <property type="project" value="TreeGrafter"/>
</dbReference>
<dbReference type="STRING" id="269670.SAMN02982927_01548"/>
<dbReference type="PANTHER" id="PTHR10000">
    <property type="entry name" value="PHOSPHOSERINE PHOSPHATASE"/>
    <property type="match status" value="1"/>
</dbReference>
<reference evidence="2" key="1">
    <citation type="submission" date="2016-10" db="EMBL/GenBank/DDBJ databases">
        <authorList>
            <person name="Varghese N."/>
            <person name="Submissions S."/>
        </authorList>
    </citation>
    <scope>NUCLEOTIDE SEQUENCE [LARGE SCALE GENOMIC DNA]</scope>
    <source>
        <strain evidence="2">ATCC 700379</strain>
    </source>
</reference>
<dbReference type="EMBL" id="FOOY01000009">
    <property type="protein sequence ID" value="SFG38328.1"/>
    <property type="molecule type" value="Genomic_DNA"/>
</dbReference>
<protein>
    <recommendedName>
        <fullName evidence="3">Cof subfamily of IIB subfamily of haloacid dehalogenase superfamily/HAD-superfamily hydrolase, subfamily IIB</fullName>
    </recommendedName>
</protein>
<dbReference type="OrthoDB" id="9810101at2"/>
<dbReference type="InterPro" id="IPR000150">
    <property type="entry name" value="Cof"/>
</dbReference>
<dbReference type="Pfam" id="PF08282">
    <property type="entry name" value="Hydrolase_3"/>
    <property type="match status" value="1"/>
</dbReference>
<gene>
    <name evidence="1" type="ORF">SAMN02982927_01548</name>
</gene>
<dbReference type="NCBIfam" id="TIGR01484">
    <property type="entry name" value="HAD-SF-IIB"/>
    <property type="match status" value="1"/>
</dbReference>
<dbReference type="PANTHER" id="PTHR10000:SF25">
    <property type="entry name" value="PHOSPHATASE YKRA-RELATED"/>
    <property type="match status" value="1"/>
</dbReference>
<dbReference type="InterPro" id="IPR023214">
    <property type="entry name" value="HAD_sf"/>
</dbReference>
<dbReference type="AlphaFoldDB" id="A0A1I2RCR3"/>